<keyword evidence="1" id="KW-1133">Transmembrane helix</keyword>
<dbReference type="EMBL" id="HBUF01401664">
    <property type="protein sequence ID" value="CAG6737059.1"/>
    <property type="molecule type" value="Transcribed_RNA"/>
</dbReference>
<proteinExistence type="predicted"/>
<evidence type="ECO:0000256" key="1">
    <source>
        <dbReference type="SAM" id="Phobius"/>
    </source>
</evidence>
<feature type="transmembrane region" description="Helical" evidence="1">
    <location>
        <begin position="36"/>
        <end position="54"/>
    </location>
</feature>
<dbReference type="AlphaFoldDB" id="A0A8D8YXJ6"/>
<evidence type="ECO:0000313" key="2">
    <source>
        <dbReference type="EMBL" id="CAG6737060.1"/>
    </source>
</evidence>
<keyword evidence="1" id="KW-0472">Membrane</keyword>
<name>A0A8D8YXJ6_9HEMI</name>
<sequence>MSFHSSSKALFSKATSFFVFVWIAFCKRLSCFNSNIEFISSSLICVIFISLSLFKSSMCAASFTLITEESSVFKCSLSCILLARSSVCTLLFIFTIRSSSVKSLLGLVGPECSMWLSFKSSSIA</sequence>
<dbReference type="EMBL" id="HBUF01401665">
    <property type="protein sequence ID" value="CAG6737060.1"/>
    <property type="molecule type" value="Transcribed_RNA"/>
</dbReference>
<reference evidence="2" key="1">
    <citation type="submission" date="2021-05" db="EMBL/GenBank/DDBJ databases">
        <authorList>
            <person name="Alioto T."/>
            <person name="Alioto T."/>
            <person name="Gomez Garrido J."/>
        </authorList>
    </citation>
    <scope>NUCLEOTIDE SEQUENCE</scope>
</reference>
<accession>A0A8D8YXJ6</accession>
<protein>
    <submittedName>
        <fullName evidence="2">Uncharacterized protein</fullName>
    </submittedName>
</protein>
<keyword evidence="1" id="KW-0812">Transmembrane</keyword>
<organism evidence="2">
    <name type="scientific">Cacopsylla melanoneura</name>
    <dbReference type="NCBI Taxonomy" id="428564"/>
    <lineage>
        <taxon>Eukaryota</taxon>
        <taxon>Metazoa</taxon>
        <taxon>Ecdysozoa</taxon>
        <taxon>Arthropoda</taxon>
        <taxon>Hexapoda</taxon>
        <taxon>Insecta</taxon>
        <taxon>Pterygota</taxon>
        <taxon>Neoptera</taxon>
        <taxon>Paraneoptera</taxon>
        <taxon>Hemiptera</taxon>
        <taxon>Sternorrhyncha</taxon>
        <taxon>Psylloidea</taxon>
        <taxon>Psyllidae</taxon>
        <taxon>Psyllinae</taxon>
        <taxon>Cacopsylla</taxon>
    </lineage>
</organism>